<dbReference type="Pfam" id="PF00067">
    <property type="entry name" value="p450"/>
    <property type="match status" value="1"/>
</dbReference>
<keyword evidence="4 8" id="KW-0479">Metal-binding</keyword>
<evidence type="ECO:0000313" key="12">
    <source>
        <dbReference type="Proteomes" id="UP001161247"/>
    </source>
</evidence>
<dbReference type="PROSITE" id="PS00086">
    <property type="entry name" value="CYTOCHROME_P450"/>
    <property type="match status" value="1"/>
</dbReference>
<dbReference type="InterPro" id="IPR002401">
    <property type="entry name" value="Cyt_P450_E_grp-I"/>
</dbReference>
<comment type="similarity">
    <text evidence="2 9">Belongs to the cytochrome P450 family.</text>
</comment>
<evidence type="ECO:0000256" key="8">
    <source>
        <dbReference type="PIRSR" id="PIRSR602401-1"/>
    </source>
</evidence>
<dbReference type="Gene3D" id="1.10.630.10">
    <property type="entry name" value="Cytochrome P450"/>
    <property type="match status" value="1"/>
</dbReference>
<dbReference type="PANTHER" id="PTHR47955:SF19">
    <property type="entry name" value="CYTOCHROME P450 71A9-LIKE ISOFORM X1"/>
    <property type="match status" value="1"/>
</dbReference>
<keyword evidence="10" id="KW-0472">Membrane</keyword>
<organism evidence="11 12">
    <name type="scientific">Oldenlandia corymbosa var. corymbosa</name>
    <dbReference type="NCBI Taxonomy" id="529605"/>
    <lineage>
        <taxon>Eukaryota</taxon>
        <taxon>Viridiplantae</taxon>
        <taxon>Streptophyta</taxon>
        <taxon>Embryophyta</taxon>
        <taxon>Tracheophyta</taxon>
        <taxon>Spermatophyta</taxon>
        <taxon>Magnoliopsida</taxon>
        <taxon>eudicotyledons</taxon>
        <taxon>Gunneridae</taxon>
        <taxon>Pentapetalae</taxon>
        <taxon>asterids</taxon>
        <taxon>lamiids</taxon>
        <taxon>Gentianales</taxon>
        <taxon>Rubiaceae</taxon>
        <taxon>Rubioideae</taxon>
        <taxon>Spermacoceae</taxon>
        <taxon>Hedyotis-Oldenlandia complex</taxon>
        <taxon>Oldenlandia</taxon>
    </lineage>
</organism>
<reference evidence="11" key="1">
    <citation type="submission" date="2023-03" db="EMBL/GenBank/DDBJ databases">
        <authorList>
            <person name="Julca I."/>
        </authorList>
    </citation>
    <scope>NUCLEOTIDE SEQUENCE</scope>
</reference>
<accession>A0AAV1BYW0</accession>
<evidence type="ECO:0000256" key="3">
    <source>
        <dbReference type="ARBA" id="ARBA00022617"/>
    </source>
</evidence>
<dbReference type="EMBL" id="OX459118">
    <property type="protein sequence ID" value="CAI9087227.1"/>
    <property type="molecule type" value="Genomic_DNA"/>
</dbReference>
<evidence type="ECO:0000256" key="7">
    <source>
        <dbReference type="ARBA" id="ARBA00023033"/>
    </source>
</evidence>
<evidence type="ECO:0000256" key="2">
    <source>
        <dbReference type="ARBA" id="ARBA00010617"/>
    </source>
</evidence>
<dbReference type="SUPFAM" id="SSF48264">
    <property type="entry name" value="Cytochrome P450"/>
    <property type="match status" value="1"/>
</dbReference>
<dbReference type="GO" id="GO:0016705">
    <property type="term" value="F:oxidoreductase activity, acting on paired donors, with incorporation or reduction of molecular oxygen"/>
    <property type="evidence" value="ECO:0007669"/>
    <property type="project" value="InterPro"/>
</dbReference>
<proteinExistence type="inferred from homology"/>
<keyword evidence="3 8" id="KW-0349">Heme</keyword>
<keyword evidence="12" id="KW-1185">Reference proteome</keyword>
<name>A0AAV1BYW0_OLDCO</name>
<evidence type="ECO:0000256" key="4">
    <source>
        <dbReference type="ARBA" id="ARBA00022723"/>
    </source>
</evidence>
<dbReference type="FunFam" id="1.10.630.10:FF:000011">
    <property type="entry name" value="Cytochrome P450 83B1"/>
    <property type="match status" value="1"/>
</dbReference>
<keyword evidence="10" id="KW-0812">Transmembrane</keyword>
<dbReference type="Proteomes" id="UP001161247">
    <property type="component" value="Chromosome 1"/>
</dbReference>
<dbReference type="GO" id="GO:0004497">
    <property type="term" value="F:monooxygenase activity"/>
    <property type="evidence" value="ECO:0007669"/>
    <property type="project" value="UniProtKB-KW"/>
</dbReference>
<evidence type="ECO:0000313" key="11">
    <source>
        <dbReference type="EMBL" id="CAI9087227.1"/>
    </source>
</evidence>
<dbReference type="PANTHER" id="PTHR47955">
    <property type="entry name" value="CYTOCHROME P450 FAMILY 71 PROTEIN"/>
    <property type="match status" value="1"/>
</dbReference>
<evidence type="ECO:0000256" key="5">
    <source>
        <dbReference type="ARBA" id="ARBA00023002"/>
    </source>
</evidence>
<dbReference type="InterPro" id="IPR036396">
    <property type="entry name" value="Cyt_P450_sf"/>
</dbReference>
<dbReference type="AlphaFoldDB" id="A0AAV1BYW0"/>
<gene>
    <name evidence="11" type="ORF">OLC1_LOCUS103</name>
</gene>
<keyword evidence="5 9" id="KW-0560">Oxidoreductase</keyword>
<sequence>MFSDMIFHMITCASLFISVISLLLFIKKQKESRRRFPPGPHKLPIIGNLHQLGQLPHRTFQLLSNKYGPLMLLKLGSVNTLVVSSADVAREIFKSHDLDFSGRPVMYAGNKLGYNGSAVAFAPYGEYWREMRKVLVLELLSVKKVNFFAAIREAETASMLKSIADCCISTNDNNQINLSNLVFALSNNVICRVAFGRVYDEKSGFHQILHETQELLGGVNIADFFPWLAWINKFNGVNSRLEKNFRDLDRFFDRVIAEHLDPNRNRSKQEEDIVDVLLRIQGDSTQTNRPSDENVKGILADILVAGSDTSAATLEWTMAELIRNPSVMRKAQKEIREACKGKHRVEETDLVRLKYLNCVVKESLRKHPPAPLLVPRETLEDCVVSGYTIPAKTRVFFNATSISNDPTVWENPHEFRPERFWDSAVDFRGQNFELLPFGAGRRSCPGMNFAVPLIELVLANLLLLFDWATPEGTVAEDLDMDEALGLTIHKKTPLSLLVVANYYS</sequence>
<dbReference type="InterPro" id="IPR001128">
    <property type="entry name" value="Cyt_P450"/>
</dbReference>
<feature type="transmembrane region" description="Helical" evidence="10">
    <location>
        <begin position="6"/>
        <end position="26"/>
    </location>
</feature>
<evidence type="ECO:0000256" key="1">
    <source>
        <dbReference type="ARBA" id="ARBA00001971"/>
    </source>
</evidence>
<evidence type="ECO:0000256" key="10">
    <source>
        <dbReference type="SAM" id="Phobius"/>
    </source>
</evidence>
<keyword evidence="10" id="KW-1133">Transmembrane helix</keyword>
<dbReference type="GO" id="GO:0020037">
    <property type="term" value="F:heme binding"/>
    <property type="evidence" value="ECO:0007669"/>
    <property type="project" value="InterPro"/>
</dbReference>
<evidence type="ECO:0000256" key="6">
    <source>
        <dbReference type="ARBA" id="ARBA00023004"/>
    </source>
</evidence>
<dbReference type="InterPro" id="IPR017972">
    <property type="entry name" value="Cyt_P450_CS"/>
</dbReference>
<comment type="cofactor">
    <cofactor evidence="1 8">
        <name>heme</name>
        <dbReference type="ChEBI" id="CHEBI:30413"/>
    </cofactor>
</comment>
<keyword evidence="6 8" id="KW-0408">Iron</keyword>
<feature type="binding site" description="axial binding residue" evidence="8">
    <location>
        <position position="444"/>
    </location>
    <ligand>
        <name>heme</name>
        <dbReference type="ChEBI" id="CHEBI:30413"/>
    </ligand>
    <ligandPart>
        <name>Fe</name>
        <dbReference type="ChEBI" id="CHEBI:18248"/>
    </ligandPart>
</feature>
<keyword evidence="7 9" id="KW-0503">Monooxygenase</keyword>
<dbReference type="GO" id="GO:0005506">
    <property type="term" value="F:iron ion binding"/>
    <property type="evidence" value="ECO:0007669"/>
    <property type="project" value="InterPro"/>
</dbReference>
<dbReference type="PRINTS" id="PR00385">
    <property type="entry name" value="P450"/>
</dbReference>
<dbReference type="CDD" id="cd11072">
    <property type="entry name" value="CYP71-like"/>
    <property type="match status" value="1"/>
</dbReference>
<evidence type="ECO:0000256" key="9">
    <source>
        <dbReference type="RuleBase" id="RU000461"/>
    </source>
</evidence>
<dbReference type="PRINTS" id="PR00463">
    <property type="entry name" value="EP450I"/>
</dbReference>
<protein>
    <submittedName>
        <fullName evidence="11">OLC1v1021250C1</fullName>
    </submittedName>
</protein>